<evidence type="ECO:0000313" key="2">
    <source>
        <dbReference type="Proteomes" id="UP001498398"/>
    </source>
</evidence>
<dbReference type="EMBL" id="JBANRG010000037">
    <property type="protein sequence ID" value="KAK7448856.1"/>
    <property type="molecule type" value="Genomic_DNA"/>
</dbReference>
<sequence length="189" mass="21769">MNSTSFAAQELQIKMKNLLLHHLSEFQDGVQYTLQSLTSTQAEWRGQKLLIDTLPSPRIAHEVLWELYEISFRLELVTLDRQLAHGRRQSDLHACWRGPILRVDFDDEDRGLGSTSLENRLPYLRALHNLMQGWPGPKPLEIENPFPTGDSDGCVSAKAQEVEEAMAHFYVRMFFNTFHRPAVLPHHLP</sequence>
<protein>
    <submittedName>
        <fullName evidence="1">Uncharacterized protein</fullName>
    </submittedName>
</protein>
<keyword evidence="2" id="KW-1185">Reference proteome</keyword>
<proteinExistence type="predicted"/>
<comment type="caution">
    <text evidence="1">The sequence shown here is derived from an EMBL/GenBank/DDBJ whole genome shotgun (WGS) entry which is preliminary data.</text>
</comment>
<dbReference type="Proteomes" id="UP001498398">
    <property type="component" value="Unassembled WGS sequence"/>
</dbReference>
<organism evidence="1 2">
    <name type="scientific">Marasmiellus scandens</name>
    <dbReference type="NCBI Taxonomy" id="2682957"/>
    <lineage>
        <taxon>Eukaryota</taxon>
        <taxon>Fungi</taxon>
        <taxon>Dikarya</taxon>
        <taxon>Basidiomycota</taxon>
        <taxon>Agaricomycotina</taxon>
        <taxon>Agaricomycetes</taxon>
        <taxon>Agaricomycetidae</taxon>
        <taxon>Agaricales</taxon>
        <taxon>Marasmiineae</taxon>
        <taxon>Omphalotaceae</taxon>
        <taxon>Marasmiellus</taxon>
    </lineage>
</organism>
<name>A0ABR1J442_9AGAR</name>
<accession>A0ABR1J442</accession>
<reference evidence="1 2" key="1">
    <citation type="submission" date="2024-01" db="EMBL/GenBank/DDBJ databases">
        <title>A draft genome for the cacao thread blight pathogen Marasmiellus scandens.</title>
        <authorList>
            <person name="Baruah I.K."/>
            <person name="Leung J."/>
            <person name="Bukari Y."/>
            <person name="Amoako-Attah I."/>
            <person name="Meinhardt L.W."/>
            <person name="Bailey B.A."/>
            <person name="Cohen S.P."/>
        </authorList>
    </citation>
    <scope>NUCLEOTIDE SEQUENCE [LARGE SCALE GENOMIC DNA]</scope>
    <source>
        <strain evidence="1 2">GH-19</strain>
    </source>
</reference>
<gene>
    <name evidence="1" type="ORF">VKT23_013586</name>
</gene>
<evidence type="ECO:0000313" key="1">
    <source>
        <dbReference type="EMBL" id="KAK7448856.1"/>
    </source>
</evidence>